<dbReference type="Proteomes" id="UP001374535">
    <property type="component" value="Chromosome 7"/>
</dbReference>
<evidence type="ECO:0000313" key="2">
    <source>
        <dbReference type="Proteomes" id="UP001374535"/>
    </source>
</evidence>
<dbReference type="AlphaFoldDB" id="A0AAQ3N8Z0"/>
<name>A0AAQ3N8Z0_VIGMU</name>
<organism evidence="1 2">
    <name type="scientific">Vigna mungo</name>
    <name type="common">Black gram</name>
    <name type="synonym">Phaseolus mungo</name>
    <dbReference type="NCBI Taxonomy" id="3915"/>
    <lineage>
        <taxon>Eukaryota</taxon>
        <taxon>Viridiplantae</taxon>
        <taxon>Streptophyta</taxon>
        <taxon>Embryophyta</taxon>
        <taxon>Tracheophyta</taxon>
        <taxon>Spermatophyta</taxon>
        <taxon>Magnoliopsida</taxon>
        <taxon>eudicotyledons</taxon>
        <taxon>Gunneridae</taxon>
        <taxon>Pentapetalae</taxon>
        <taxon>rosids</taxon>
        <taxon>fabids</taxon>
        <taxon>Fabales</taxon>
        <taxon>Fabaceae</taxon>
        <taxon>Papilionoideae</taxon>
        <taxon>50 kb inversion clade</taxon>
        <taxon>NPAAA clade</taxon>
        <taxon>indigoferoid/millettioid clade</taxon>
        <taxon>Phaseoleae</taxon>
        <taxon>Vigna</taxon>
    </lineage>
</organism>
<dbReference type="EMBL" id="CP144694">
    <property type="protein sequence ID" value="WVZ04348.1"/>
    <property type="molecule type" value="Genomic_DNA"/>
</dbReference>
<reference evidence="1 2" key="1">
    <citation type="journal article" date="2023" name="Life. Sci Alliance">
        <title>Evolutionary insights into 3D genome organization and epigenetic landscape of Vigna mungo.</title>
        <authorList>
            <person name="Junaid A."/>
            <person name="Singh B."/>
            <person name="Bhatia S."/>
        </authorList>
    </citation>
    <scope>NUCLEOTIDE SEQUENCE [LARGE SCALE GENOMIC DNA]</scope>
    <source>
        <strain evidence="1">Urdbean</strain>
    </source>
</reference>
<accession>A0AAQ3N8Z0</accession>
<sequence length="117" mass="13011">MEGFLNCVAMASDRNLTRFFLSTLFSLLCSRCRTLTESVKEKSVSAMMTRHLIPCSLAYSYCSVRLGSGVGTNSALKFSSHNSATSSMRSTRRPPPPLEQTRILVVPSFLKQLRKTN</sequence>
<evidence type="ECO:0000313" key="1">
    <source>
        <dbReference type="EMBL" id="WVZ04348.1"/>
    </source>
</evidence>
<protein>
    <submittedName>
        <fullName evidence="1">Uncharacterized protein</fullName>
    </submittedName>
</protein>
<proteinExistence type="predicted"/>
<gene>
    <name evidence="1" type="ORF">V8G54_025154</name>
</gene>
<keyword evidence="2" id="KW-1185">Reference proteome</keyword>